<dbReference type="NCBIfam" id="NF010094">
    <property type="entry name" value="PRK13580.1"/>
    <property type="match status" value="1"/>
</dbReference>
<dbReference type="Pfam" id="PF00464">
    <property type="entry name" value="SHMT"/>
    <property type="match status" value="2"/>
</dbReference>
<dbReference type="InterPro" id="IPR015424">
    <property type="entry name" value="PyrdxlP-dep_Trfase"/>
</dbReference>
<name>A0A8J3Y5U1_9ACTN</name>
<dbReference type="SUPFAM" id="SSF53383">
    <property type="entry name" value="PLP-dependent transferases"/>
    <property type="match status" value="1"/>
</dbReference>
<evidence type="ECO:0000256" key="6">
    <source>
        <dbReference type="ARBA" id="ARBA00022679"/>
    </source>
</evidence>
<dbReference type="PANTHER" id="PTHR11680:SF35">
    <property type="entry name" value="SERINE HYDROXYMETHYLTRANSFERASE 1"/>
    <property type="match status" value="1"/>
</dbReference>
<dbReference type="PANTHER" id="PTHR11680">
    <property type="entry name" value="SERINE HYDROXYMETHYLTRANSFERASE"/>
    <property type="match status" value="1"/>
</dbReference>
<comment type="catalytic activity">
    <reaction evidence="8">
        <text>(6R)-5,10-methylene-5,6,7,8-tetrahydrofolate + glycine + H2O = (6S)-5,6,7,8-tetrahydrofolate + L-serine</text>
        <dbReference type="Rhea" id="RHEA:15481"/>
        <dbReference type="ChEBI" id="CHEBI:15377"/>
        <dbReference type="ChEBI" id="CHEBI:15636"/>
        <dbReference type="ChEBI" id="CHEBI:33384"/>
        <dbReference type="ChEBI" id="CHEBI:57305"/>
        <dbReference type="ChEBI" id="CHEBI:57453"/>
        <dbReference type="EC" id="2.1.2.1"/>
    </reaction>
</comment>
<dbReference type="EC" id="2.1.2.1" evidence="8"/>
<dbReference type="InterPro" id="IPR015422">
    <property type="entry name" value="PyrdxlP-dep_Trfase_small"/>
</dbReference>
<dbReference type="Proteomes" id="UP000652013">
    <property type="component" value="Unassembled WGS sequence"/>
</dbReference>
<dbReference type="Gene3D" id="3.40.640.10">
    <property type="entry name" value="Type I PLP-dependent aspartate aminotransferase-like (Major domain)"/>
    <property type="match status" value="1"/>
</dbReference>
<keyword evidence="6 8" id="KW-0808">Transferase</keyword>
<comment type="similarity">
    <text evidence="2 8">Belongs to the SHMT family.</text>
</comment>
<dbReference type="PIRSF" id="PIRSF000412">
    <property type="entry name" value="SHMT"/>
    <property type="match status" value="1"/>
</dbReference>
<feature type="domain" description="Serine hydroxymethyltransferase-like" evidence="10">
    <location>
        <begin position="20"/>
        <end position="122"/>
    </location>
</feature>
<dbReference type="AlphaFoldDB" id="A0A8J3Y5U1"/>
<reference evidence="11" key="1">
    <citation type="submission" date="2021-01" db="EMBL/GenBank/DDBJ databases">
        <title>Whole genome shotgun sequence of Spirilliplanes yamanashiensis NBRC 15828.</title>
        <authorList>
            <person name="Komaki H."/>
            <person name="Tamura T."/>
        </authorList>
    </citation>
    <scope>NUCLEOTIDE SEQUENCE</scope>
    <source>
        <strain evidence="11">NBRC 15828</strain>
    </source>
</reference>
<evidence type="ECO:0000256" key="1">
    <source>
        <dbReference type="ARBA" id="ARBA00001933"/>
    </source>
</evidence>
<dbReference type="GO" id="GO:0035999">
    <property type="term" value="P:tetrahydrofolate interconversion"/>
    <property type="evidence" value="ECO:0007669"/>
    <property type="project" value="UniProtKB-UniRule"/>
</dbReference>
<keyword evidence="12" id="KW-1185">Reference proteome</keyword>
<dbReference type="FunFam" id="3.40.640.10:FF:000065">
    <property type="entry name" value="Serine hydroxymethyltransferase"/>
    <property type="match status" value="1"/>
</dbReference>
<feature type="site" description="Plays an important role in substrate specificity" evidence="8">
    <location>
        <position position="273"/>
    </location>
</feature>
<comment type="function">
    <text evidence="8">Catalyzes the reversible interconversion of serine and glycine with tetrahydrofolate (THF) serving as the one-carbon carrier. This reaction serves as the major source of one-carbon groups required for the biosynthesis of purines, thymidylate, methionine, and other important biomolecules. Also exhibits THF-independent aldolase activity toward beta-hydroxyamino acids, producing glycine and aldehydes, via a retro-aldol mechanism.</text>
</comment>
<evidence type="ECO:0000256" key="3">
    <source>
        <dbReference type="ARBA" id="ARBA00022490"/>
    </source>
</evidence>
<comment type="subunit">
    <text evidence="8">Homodimer.</text>
</comment>
<dbReference type="EMBL" id="BOOY01000007">
    <property type="protein sequence ID" value="GIJ01913.1"/>
    <property type="molecule type" value="Genomic_DNA"/>
</dbReference>
<dbReference type="InterPro" id="IPR049943">
    <property type="entry name" value="Ser_HO-MeTrfase-like"/>
</dbReference>
<evidence type="ECO:0000259" key="10">
    <source>
        <dbReference type="Pfam" id="PF00464"/>
    </source>
</evidence>
<comment type="caution">
    <text evidence="8">Lacks conserved residue(s) required for the propagation of feature annotation.</text>
</comment>
<comment type="cofactor">
    <cofactor evidence="1 8 9">
        <name>pyridoxal 5'-phosphate</name>
        <dbReference type="ChEBI" id="CHEBI:597326"/>
    </cofactor>
</comment>
<keyword evidence="4 8" id="KW-0554">One-carbon metabolism</keyword>
<organism evidence="11 12">
    <name type="scientific">Spirilliplanes yamanashiensis</name>
    <dbReference type="NCBI Taxonomy" id="42233"/>
    <lineage>
        <taxon>Bacteria</taxon>
        <taxon>Bacillati</taxon>
        <taxon>Actinomycetota</taxon>
        <taxon>Actinomycetes</taxon>
        <taxon>Micromonosporales</taxon>
        <taxon>Micromonosporaceae</taxon>
        <taxon>Spirilliplanes</taxon>
    </lineage>
</organism>
<accession>A0A8J3Y5U1</accession>
<dbReference type="InterPro" id="IPR001085">
    <property type="entry name" value="Ser_HO-MeTrfase"/>
</dbReference>
<evidence type="ECO:0000256" key="4">
    <source>
        <dbReference type="ARBA" id="ARBA00022563"/>
    </source>
</evidence>
<keyword evidence="5 8" id="KW-0028">Amino-acid biosynthesis</keyword>
<dbReference type="Gene3D" id="3.90.1150.10">
    <property type="entry name" value="Aspartate Aminotransferase, domain 1"/>
    <property type="match status" value="1"/>
</dbReference>
<comment type="pathway">
    <text evidence="8">Amino-acid biosynthesis; glycine biosynthesis; glycine from L-serine: step 1/1.</text>
</comment>
<dbReference type="GO" id="GO:0005829">
    <property type="term" value="C:cytosol"/>
    <property type="evidence" value="ECO:0007669"/>
    <property type="project" value="TreeGrafter"/>
</dbReference>
<evidence type="ECO:0000256" key="9">
    <source>
        <dbReference type="PIRSR" id="PIRSR000412-50"/>
    </source>
</evidence>
<dbReference type="FunFam" id="3.40.640.10:FF:000060">
    <property type="entry name" value="Serine hydroxymethyltransferase"/>
    <property type="match status" value="1"/>
</dbReference>
<dbReference type="UniPathway" id="UPA00193"/>
<gene>
    <name evidence="11" type="primary">glyA_2</name>
    <name evidence="8" type="synonym">glyA</name>
    <name evidence="11" type="ORF">Sya03_12650</name>
</gene>
<dbReference type="PROSITE" id="PS00096">
    <property type="entry name" value="SHMT"/>
    <property type="match status" value="1"/>
</dbReference>
<evidence type="ECO:0000256" key="7">
    <source>
        <dbReference type="ARBA" id="ARBA00022898"/>
    </source>
</evidence>
<evidence type="ECO:0000256" key="8">
    <source>
        <dbReference type="HAMAP-Rule" id="MF_00051"/>
    </source>
</evidence>
<dbReference type="InterPro" id="IPR019798">
    <property type="entry name" value="Ser_HO-MeTrfase_PLP_BS"/>
</dbReference>
<proteinExistence type="inferred from homology"/>
<dbReference type="NCBIfam" id="NF000586">
    <property type="entry name" value="PRK00011.1"/>
    <property type="match status" value="1"/>
</dbReference>
<comment type="caution">
    <text evidence="11">The sequence shown here is derived from an EMBL/GenBank/DDBJ whole genome shotgun (WGS) entry which is preliminary data.</text>
</comment>
<dbReference type="UniPathway" id="UPA00288">
    <property type="reaction ID" value="UER01023"/>
</dbReference>
<evidence type="ECO:0000313" key="11">
    <source>
        <dbReference type="EMBL" id="GIJ01913.1"/>
    </source>
</evidence>
<feature type="domain" description="Serine hydroxymethyltransferase-like" evidence="10">
    <location>
        <begin position="155"/>
        <end position="426"/>
    </location>
</feature>
<sequence>MSALNAESTAFRAALEVVRAVEPRIADAIAQELTDQRESLKLIASENYASPAVLLAMGNWLSDKYAEGTIGRRFYAGCQNVDTVEAVAAEHATALFGAPHAYVQPHSGIDANLVAYWAILADRVEAPALAKVGKRNVNDMTDAEWAELRQAFGNQRMLGMSLDAGGHLTHGFRPNISGKMFDQRSYGVDPATGQIDYDGLRAAAAEFKPLVIVGGYSAYPRKVNFRIMREIADEVGATFMVDMAHFAGLVAGKVFTGDFDPVPHAHIVTTTTHKSLRGPRGGMVLCGPELADQVDRGCPMVLGGPLSHVMSAKAVALAEARRPEFQDYARRIVENSQALAAGLTSRGATVVSGGTDNHLVLIDVDKYGLTGRQAEQALLDSGIVTNRNSIPQDPNGAWYTSGIRVGTPALTTRGLGTGEMDVIAELMHTVLSQTSPAGSKAKYDLDPALAERVSKQATELLADFPLYGSVTL</sequence>
<evidence type="ECO:0000256" key="2">
    <source>
        <dbReference type="ARBA" id="ARBA00006376"/>
    </source>
</evidence>
<feature type="binding site" evidence="8">
    <location>
        <position position="162"/>
    </location>
    <ligand>
        <name>(6S)-5,6,7,8-tetrahydrofolate</name>
        <dbReference type="ChEBI" id="CHEBI:57453"/>
    </ligand>
</feature>
<keyword evidence="7 8" id="KW-0663">Pyridoxal phosphate</keyword>
<dbReference type="GO" id="GO:0019264">
    <property type="term" value="P:glycine biosynthetic process from serine"/>
    <property type="evidence" value="ECO:0007669"/>
    <property type="project" value="UniProtKB-UniRule"/>
</dbReference>
<keyword evidence="3 8" id="KW-0963">Cytoplasm</keyword>
<dbReference type="InterPro" id="IPR015421">
    <property type="entry name" value="PyrdxlP-dep_Trfase_major"/>
</dbReference>
<feature type="modified residue" description="N6-(pyridoxal phosphate)lysine" evidence="8 9">
    <location>
        <position position="274"/>
    </location>
</feature>
<dbReference type="InterPro" id="IPR039429">
    <property type="entry name" value="SHMT-like_dom"/>
</dbReference>
<dbReference type="GO" id="GO:0004372">
    <property type="term" value="F:glycine hydroxymethyltransferase activity"/>
    <property type="evidence" value="ECO:0007669"/>
    <property type="project" value="UniProtKB-UniRule"/>
</dbReference>
<comment type="subcellular location">
    <subcellularLocation>
        <location evidence="8">Cytoplasm</location>
    </subcellularLocation>
</comment>
<dbReference type="CDD" id="cd00378">
    <property type="entry name" value="SHMT"/>
    <property type="match status" value="1"/>
</dbReference>
<evidence type="ECO:0000256" key="5">
    <source>
        <dbReference type="ARBA" id="ARBA00022605"/>
    </source>
</evidence>
<evidence type="ECO:0000313" key="12">
    <source>
        <dbReference type="Proteomes" id="UP000652013"/>
    </source>
</evidence>
<protein>
    <recommendedName>
        <fullName evidence="8">Serine hydroxymethyltransferase</fullName>
        <shortName evidence="8">SHMT</shortName>
        <shortName evidence="8">Serine methylase</shortName>
        <ecNumber evidence="8">2.1.2.1</ecNumber>
    </recommendedName>
</protein>
<comment type="pathway">
    <text evidence="8">One-carbon metabolism; tetrahydrofolate interconversion.</text>
</comment>
<dbReference type="RefSeq" id="WP_203937242.1">
    <property type="nucleotide sequence ID" value="NZ_BAAAGJ010000005.1"/>
</dbReference>
<dbReference type="HAMAP" id="MF_00051">
    <property type="entry name" value="SHMT"/>
    <property type="match status" value="1"/>
</dbReference>
<feature type="binding site" evidence="8">
    <location>
        <begin position="166"/>
        <end position="168"/>
    </location>
    <ligand>
        <name>(6S)-5,6,7,8-tetrahydrofolate</name>
        <dbReference type="ChEBI" id="CHEBI:57453"/>
    </ligand>
</feature>
<dbReference type="GO" id="GO:0030170">
    <property type="term" value="F:pyridoxal phosphate binding"/>
    <property type="evidence" value="ECO:0007669"/>
    <property type="project" value="UniProtKB-UniRule"/>
</dbReference>